<dbReference type="GO" id="GO:0003700">
    <property type="term" value="F:DNA-binding transcription factor activity"/>
    <property type="evidence" value="ECO:0007669"/>
    <property type="project" value="InterPro"/>
</dbReference>
<dbReference type="InterPro" id="IPR050204">
    <property type="entry name" value="AraC_XylS_family_regulators"/>
</dbReference>
<keyword evidence="1" id="KW-0805">Transcription regulation</keyword>
<protein>
    <submittedName>
        <fullName evidence="5">Putative transcriptional regulator</fullName>
    </submittedName>
</protein>
<dbReference type="PROSITE" id="PS01124">
    <property type="entry name" value="HTH_ARAC_FAMILY_2"/>
    <property type="match status" value="1"/>
</dbReference>
<comment type="caution">
    <text evidence="5">The sequence shown here is derived from an EMBL/GenBank/DDBJ whole genome shotgun (WGS) entry which is preliminary data.</text>
</comment>
<proteinExistence type="predicted"/>
<keyword evidence="2" id="KW-0238">DNA-binding</keyword>
<dbReference type="Pfam" id="PF20240">
    <property type="entry name" value="DUF6597"/>
    <property type="match status" value="1"/>
</dbReference>
<dbReference type="Proteomes" id="UP000035009">
    <property type="component" value="Unassembled WGS sequence"/>
</dbReference>
<name>M3VAA7_GORML</name>
<organism evidence="5 6">
    <name type="scientific">Gordonia malaquae NBRC 108250</name>
    <dbReference type="NCBI Taxonomy" id="1223542"/>
    <lineage>
        <taxon>Bacteria</taxon>
        <taxon>Bacillati</taxon>
        <taxon>Actinomycetota</taxon>
        <taxon>Actinomycetes</taxon>
        <taxon>Mycobacteriales</taxon>
        <taxon>Gordoniaceae</taxon>
        <taxon>Gordonia</taxon>
    </lineage>
</organism>
<reference evidence="5 6" key="1">
    <citation type="submission" date="2013-02" db="EMBL/GenBank/DDBJ databases">
        <title>Whole genome shotgun sequence of Gordonia malaquae NBRC 108250.</title>
        <authorList>
            <person name="Yoshida I."/>
            <person name="Hosoyama A."/>
            <person name="Tsuchikane K."/>
            <person name="Ando Y."/>
            <person name="Baba S."/>
            <person name="Ohji S."/>
            <person name="Hamada M."/>
            <person name="Tamura T."/>
            <person name="Yamazoe A."/>
            <person name="Yamazaki S."/>
            <person name="Fujita N."/>
        </authorList>
    </citation>
    <scope>NUCLEOTIDE SEQUENCE [LARGE SCALE GENOMIC DNA]</scope>
    <source>
        <strain evidence="5 6">NBRC 108250</strain>
    </source>
</reference>
<dbReference type="PANTHER" id="PTHR46796">
    <property type="entry name" value="HTH-TYPE TRANSCRIPTIONAL ACTIVATOR RHAS-RELATED"/>
    <property type="match status" value="1"/>
</dbReference>
<dbReference type="SMART" id="SM00342">
    <property type="entry name" value="HTH_ARAC"/>
    <property type="match status" value="1"/>
</dbReference>
<evidence type="ECO:0000259" key="4">
    <source>
        <dbReference type="PROSITE" id="PS01124"/>
    </source>
</evidence>
<accession>M3VAA7</accession>
<evidence type="ECO:0000256" key="2">
    <source>
        <dbReference type="ARBA" id="ARBA00023125"/>
    </source>
</evidence>
<feature type="domain" description="HTH araC/xylS-type" evidence="4">
    <location>
        <begin position="150"/>
        <end position="247"/>
    </location>
</feature>
<evidence type="ECO:0000313" key="5">
    <source>
        <dbReference type="EMBL" id="GAC78668.1"/>
    </source>
</evidence>
<evidence type="ECO:0000256" key="3">
    <source>
        <dbReference type="ARBA" id="ARBA00023163"/>
    </source>
</evidence>
<dbReference type="Gene3D" id="1.10.10.60">
    <property type="entry name" value="Homeodomain-like"/>
    <property type="match status" value="1"/>
</dbReference>
<dbReference type="EMBL" id="BAOP01000004">
    <property type="protein sequence ID" value="GAC78668.1"/>
    <property type="molecule type" value="Genomic_DNA"/>
</dbReference>
<dbReference type="PROSITE" id="PS00041">
    <property type="entry name" value="HTH_ARAC_FAMILY_1"/>
    <property type="match status" value="1"/>
</dbReference>
<dbReference type="AlphaFoldDB" id="M3VAA7"/>
<dbReference type="InterPro" id="IPR018060">
    <property type="entry name" value="HTH_AraC"/>
</dbReference>
<dbReference type="eggNOG" id="COG2207">
    <property type="taxonomic scope" value="Bacteria"/>
</dbReference>
<dbReference type="RefSeq" id="WP_008376799.1">
    <property type="nucleotide sequence ID" value="NZ_BAOP01000004.1"/>
</dbReference>
<dbReference type="InterPro" id="IPR046532">
    <property type="entry name" value="DUF6597"/>
</dbReference>
<keyword evidence="3" id="KW-0804">Transcription</keyword>
<dbReference type="STRING" id="410332.SAMN04488550_2790"/>
<dbReference type="SUPFAM" id="SSF46689">
    <property type="entry name" value="Homeodomain-like"/>
    <property type="match status" value="1"/>
</dbReference>
<dbReference type="GO" id="GO:0043565">
    <property type="term" value="F:sequence-specific DNA binding"/>
    <property type="evidence" value="ECO:0007669"/>
    <property type="project" value="InterPro"/>
</dbReference>
<dbReference type="InterPro" id="IPR018062">
    <property type="entry name" value="HTH_AraC-typ_CS"/>
</dbReference>
<evidence type="ECO:0000313" key="6">
    <source>
        <dbReference type="Proteomes" id="UP000035009"/>
    </source>
</evidence>
<gene>
    <name evidence="5" type="ORF">GM1_004_01130</name>
</gene>
<sequence length="251" mass="26546">MLRPDRLPRFDRIPATGAAAQWVRWFWISQWDLPDGAESAQDVIGFPALNVVVEPSTVSVSGATTKLSTQVLTGSGWAVGALMRPAAVDWLAVEPAALVDQVVTTSLDAVARPVRTAMQQSGDAAAAAAAFSDALCGDASAPTADALLADRIVTLIESDSTVVAVDHVGAAVGVSARTVQRLTLRYTGLTPLTLIRRRRLHEAAERVRNDQSALADIAADTGFSDHAHLTREFSRVLGFTPSAYRATASTD</sequence>
<evidence type="ECO:0000256" key="1">
    <source>
        <dbReference type="ARBA" id="ARBA00023015"/>
    </source>
</evidence>
<keyword evidence="6" id="KW-1185">Reference proteome</keyword>
<dbReference type="Pfam" id="PF12833">
    <property type="entry name" value="HTH_18"/>
    <property type="match status" value="1"/>
</dbReference>
<dbReference type="InterPro" id="IPR009057">
    <property type="entry name" value="Homeodomain-like_sf"/>
</dbReference>